<gene>
    <name evidence="2" type="ORF">VP1G_11194</name>
</gene>
<organism evidence="2 3">
    <name type="scientific">Cytospora mali</name>
    <name type="common">Apple Valsa canker fungus</name>
    <name type="synonym">Valsa mali</name>
    <dbReference type="NCBI Taxonomy" id="578113"/>
    <lineage>
        <taxon>Eukaryota</taxon>
        <taxon>Fungi</taxon>
        <taxon>Dikarya</taxon>
        <taxon>Ascomycota</taxon>
        <taxon>Pezizomycotina</taxon>
        <taxon>Sordariomycetes</taxon>
        <taxon>Sordariomycetidae</taxon>
        <taxon>Diaporthales</taxon>
        <taxon>Cytosporaceae</taxon>
        <taxon>Cytospora</taxon>
    </lineage>
</organism>
<sequence length="96" mass="10916">MSLPYFADASSLPAPLPTEDDLKSAEPLPSIYPPEFRCNYGSGVKENEGWALLALERFPSIPSPKLYAMYRREDKLYIVTKFERGTQLSEVWDSIN</sequence>
<dbReference type="STRING" id="694573.A0A194VB29"/>
<dbReference type="Proteomes" id="UP000078576">
    <property type="component" value="Unassembled WGS sequence"/>
</dbReference>
<proteinExistence type="predicted"/>
<dbReference type="EMBL" id="KN714769">
    <property type="protein sequence ID" value="KUI61180.1"/>
    <property type="molecule type" value="Genomic_DNA"/>
</dbReference>
<reference evidence="3" key="1">
    <citation type="submission" date="2014-12" db="EMBL/GenBank/DDBJ databases">
        <title>Genome Sequence of Valsa Canker Pathogens Uncovers a Specific Adaption of Colonization on Woody Bark.</title>
        <authorList>
            <person name="Yin Z."/>
            <person name="Liu H."/>
            <person name="Gao X."/>
            <person name="Li Z."/>
            <person name="Song N."/>
            <person name="Ke X."/>
            <person name="Dai Q."/>
            <person name="Wu Y."/>
            <person name="Sun Y."/>
            <person name="Xu J.-R."/>
            <person name="Kang Z.K."/>
            <person name="Wang L."/>
            <person name="Huang L."/>
        </authorList>
    </citation>
    <scope>NUCLEOTIDE SEQUENCE [LARGE SCALE GENOMIC DNA]</scope>
    <source>
        <strain evidence="3">SXYL134</strain>
    </source>
</reference>
<name>A0A194VB29_CYTMA</name>
<evidence type="ECO:0000313" key="3">
    <source>
        <dbReference type="Proteomes" id="UP000078576"/>
    </source>
</evidence>
<evidence type="ECO:0000313" key="2">
    <source>
        <dbReference type="EMBL" id="KUI61180.1"/>
    </source>
</evidence>
<dbReference type="AlphaFoldDB" id="A0A194VB29"/>
<protein>
    <submittedName>
        <fullName evidence="2">Uncharacterized protein</fullName>
    </submittedName>
</protein>
<feature type="region of interest" description="Disordered" evidence="1">
    <location>
        <begin position="1"/>
        <end position="27"/>
    </location>
</feature>
<evidence type="ECO:0000256" key="1">
    <source>
        <dbReference type="SAM" id="MobiDB-lite"/>
    </source>
</evidence>
<keyword evidence="3" id="KW-1185">Reference proteome</keyword>
<accession>A0A194VB29</accession>
<dbReference type="OrthoDB" id="4177236at2759"/>